<dbReference type="EMBL" id="MU827310">
    <property type="protein sequence ID" value="KAJ7360385.1"/>
    <property type="molecule type" value="Genomic_DNA"/>
</dbReference>
<sequence>MNIFDAFPVLAVVAVLTATNVIADCDVKSGTGLALTGHAYSSFPVRDFEQCYERCKADEPKCHSLNYHGDHMRCDLNNSTRTLHPEFVVEKPLSVYFESRYRVSVGSQRFVAGRTCEDILSREHSAVDGFYWLNSNGNEDPYVTFCNMTNGGGGGHLPS</sequence>
<dbReference type="InterPro" id="IPR002181">
    <property type="entry name" value="Fibrinogen_a/b/g_C_dom"/>
</dbReference>
<protein>
    <recommendedName>
        <fullName evidence="7">Apple domain-containing protein</fullName>
    </recommendedName>
</protein>
<evidence type="ECO:0000259" key="3">
    <source>
        <dbReference type="PROSITE" id="PS50948"/>
    </source>
</evidence>
<dbReference type="PROSITE" id="PS51406">
    <property type="entry name" value="FIBRINOGEN_C_2"/>
    <property type="match status" value="1"/>
</dbReference>
<accession>A0A9X0CMK5</accession>
<dbReference type="PANTHER" id="PTHR16146:SF46">
    <property type="entry name" value="INTELECTIN-1A-RELATED"/>
    <property type="match status" value="1"/>
</dbReference>
<evidence type="ECO:0000256" key="1">
    <source>
        <dbReference type="ARBA" id="ARBA00023157"/>
    </source>
</evidence>
<evidence type="ECO:0000256" key="2">
    <source>
        <dbReference type="SAM" id="SignalP"/>
    </source>
</evidence>
<keyword evidence="2" id="KW-0732">Signal</keyword>
<evidence type="ECO:0000259" key="4">
    <source>
        <dbReference type="PROSITE" id="PS51406"/>
    </source>
</evidence>
<gene>
    <name evidence="5" type="ORF">OS493_017017</name>
</gene>
<dbReference type="InterPro" id="IPR003609">
    <property type="entry name" value="Pan_app"/>
</dbReference>
<organism evidence="5 6">
    <name type="scientific">Desmophyllum pertusum</name>
    <dbReference type="NCBI Taxonomy" id="174260"/>
    <lineage>
        <taxon>Eukaryota</taxon>
        <taxon>Metazoa</taxon>
        <taxon>Cnidaria</taxon>
        <taxon>Anthozoa</taxon>
        <taxon>Hexacorallia</taxon>
        <taxon>Scleractinia</taxon>
        <taxon>Caryophylliina</taxon>
        <taxon>Caryophylliidae</taxon>
        <taxon>Desmophyllum</taxon>
    </lineage>
</organism>
<evidence type="ECO:0000313" key="5">
    <source>
        <dbReference type="EMBL" id="KAJ7360385.1"/>
    </source>
</evidence>
<dbReference type="AlphaFoldDB" id="A0A9X0CMK5"/>
<dbReference type="GO" id="GO:0070492">
    <property type="term" value="F:oligosaccharide binding"/>
    <property type="evidence" value="ECO:0007669"/>
    <property type="project" value="TreeGrafter"/>
</dbReference>
<feature type="signal peptide" evidence="2">
    <location>
        <begin position="1"/>
        <end position="23"/>
    </location>
</feature>
<dbReference type="OrthoDB" id="5946182at2759"/>
<dbReference type="PROSITE" id="PS50948">
    <property type="entry name" value="PAN"/>
    <property type="match status" value="1"/>
</dbReference>
<feature type="domain" description="Fibrinogen C-terminal" evidence="4">
    <location>
        <begin position="107"/>
        <end position="159"/>
    </location>
</feature>
<feature type="chain" id="PRO_5040762578" description="Apple domain-containing protein" evidence="2">
    <location>
        <begin position="24"/>
        <end position="159"/>
    </location>
</feature>
<dbReference type="Gene3D" id="2.60.120.1000">
    <property type="match status" value="1"/>
</dbReference>
<keyword evidence="1" id="KW-1015">Disulfide bond</keyword>
<proteinExistence type="predicted"/>
<dbReference type="SUPFAM" id="SSF56496">
    <property type="entry name" value="Fibrinogen C-terminal domain-like"/>
    <property type="match status" value="1"/>
</dbReference>
<keyword evidence="6" id="KW-1185">Reference proteome</keyword>
<dbReference type="SUPFAM" id="SSF57414">
    <property type="entry name" value="Hairpin loop containing domain-like"/>
    <property type="match status" value="1"/>
</dbReference>
<dbReference type="InterPro" id="IPR036056">
    <property type="entry name" value="Fibrinogen-like_C"/>
</dbReference>
<name>A0A9X0CMK5_9CNID</name>
<dbReference type="Pfam" id="PF00024">
    <property type="entry name" value="PAN_1"/>
    <property type="match status" value="1"/>
</dbReference>
<dbReference type="PANTHER" id="PTHR16146">
    <property type="entry name" value="INTELECTIN"/>
    <property type="match status" value="1"/>
</dbReference>
<dbReference type="Proteomes" id="UP001163046">
    <property type="component" value="Unassembled WGS sequence"/>
</dbReference>
<reference evidence="5" key="1">
    <citation type="submission" date="2023-01" db="EMBL/GenBank/DDBJ databases">
        <title>Genome assembly of the deep-sea coral Lophelia pertusa.</title>
        <authorList>
            <person name="Herrera S."/>
            <person name="Cordes E."/>
        </authorList>
    </citation>
    <scope>NUCLEOTIDE SEQUENCE</scope>
    <source>
        <strain evidence="5">USNM1676648</strain>
        <tissue evidence="5">Polyp</tissue>
    </source>
</reference>
<dbReference type="GO" id="GO:0005615">
    <property type="term" value="C:extracellular space"/>
    <property type="evidence" value="ECO:0007669"/>
    <property type="project" value="TreeGrafter"/>
</dbReference>
<evidence type="ECO:0000313" key="6">
    <source>
        <dbReference type="Proteomes" id="UP001163046"/>
    </source>
</evidence>
<evidence type="ECO:0008006" key="7">
    <source>
        <dbReference type="Google" id="ProtNLM"/>
    </source>
</evidence>
<dbReference type="NCBIfam" id="NF040941">
    <property type="entry name" value="GGGWT_bact"/>
    <property type="match status" value="1"/>
</dbReference>
<feature type="domain" description="Apple" evidence="3">
    <location>
        <begin position="25"/>
        <end position="101"/>
    </location>
</feature>
<dbReference type="Gene3D" id="3.50.4.10">
    <property type="entry name" value="Hepatocyte Growth Factor"/>
    <property type="match status" value="1"/>
</dbReference>
<comment type="caution">
    <text evidence="5">The sequence shown here is derived from an EMBL/GenBank/DDBJ whole genome shotgun (WGS) entry which is preliminary data.</text>
</comment>